<sequence>MTPRRVDMDSTGCVTAVPARGRTEQYAYYDAGNQTEASRPATPPVPAVTGTRAYQGTRIAGAGTVRYEHDALGRITLRQKTPLSASRTPGTTSQGLIKFPGCPGCW</sequence>
<accession>B5HJP7</accession>
<evidence type="ECO:0000313" key="2">
    <source>
        <dbReference type="Proteomes" id="UP000002805"/>
    </source>
</evidence>
<reference evidence="2" key="2">
    <citation type="submission" date="2009-10" db="EMBL/GenBank/DDBJ databases">
        <title>The genome sequence of Streptomyces pristinaespiralis strain ATCC 25486.</title>
        <authorList>
            <consortium name="The Broad Institute Genome Sequencing Platform"/>
            <consortium name="Broad Institute Microbial Sequencing Center"/>
            <person name="Fischbach M."/>
            <person name="Godfrey P."/>
            <person name="Ward D."/>
            <person name="Young S."/>
            <person name="Zeng Q."/>
            <person name="Koehrsen M."/>
            <person name="Alvarado L."/>
            <person name="Berlin A.M."/>
            <person name="Bochicchio J."/>
            <person name="Borenstein D."/>
            <person name="Chapman S.B."/>
            <person name="Chen Z."/>
            <person name="Engels R."/>
            <person name="Freedman E."/>
            <person name="Gellesch M."/>
            <person name="Goldberg J."/>
            <person name="Griggs A."/>
            <person name="Gujja S."/>
            <person name="Heilman E.R."/>
            <person name="Heiman D.I."/>
            <person name="Hepburn T.A."/>
            <person name="Howarth C."/>
            <person name="Jen D."/>
            <person name="Larson L."/>
            <person name="Lewis B."/>
            <person name="Mehta T."/>
            <person name="Park D."/>
            <person name="Pearson M."/>
            <person name="Richards J."/>
            <person name="Roberts A."/>
            <person name="Saif S."/>
            <person name="Shea T.D."/>
            <person name="Shenoy N."/>
            <person name="Sisk P."/>
            <person name="Stolte C."/>
            <person name="Sykes S.N."/>
            <person name="Thomson T."/>
            <person name="Walk T."/>
            <person name="White J."/>
            <person name="Yandava C."/>
            <person name="Straight P."/>
            <person name="Clardy J."/>
            <person name="Hung D."/>
            <person name="Kolter R."/>
            <person name="Mekalanos J."/>
            <person name="Walker S."/>
            <person name="Walsh C.T."/>
            <person name="Wieland-Brown L.C."/>
            <person name="Haas B."/>
            <person name="Nusbaum C."/>
            <person name="Birren B."/>
        </authorList>
    </citation>
    <scope>NUCLEOTIDE SEQUENCE [LARGE SCALE GENOMIC DNA]</scope>
    <source>
        <strain evidence="2">ATCC 25486 / DSM 40338 / CBS 914.69 / JCM 4507 / NBRC 13074 / NRRL 2958 / 5647</strain>
    </source>
</reference>
<organism evidence="1 2">
    <name type="scientific">Streptomyces pristinaespiralis (strain ATCC 25486 / DSM 40338 / CBS 914.69 / JCM 4507 / KCC S-0507 / NBRC 13074 / NRRL 2958 / 5647)</name>
    <dbReference type="NCBI Taxonomy" id="457429"/>
    <lineage>
        <taxon>Bacteria</taxon>
        <taxon>Bacillati</taxon>
        <taxon>Actinomycetota</taxon>
        <taxon>Actinomycetes</taxon>
        <taxon>Kitasatosporales</taxon>
        <taxon>Streptomycetaceae</taxon>
        <taxon>Streptomyces</taxon>
    </lineage>
</organism>
<dbReference type="AlphaFoldDB" id="B5HJP7"/>
<proteinExistence type="predicted"/>
<reference evidence="2" key="1">
    <citation type="submission" date="2008-02" db="EMBL/GenBank/DDBJ databases">
        <authorList>
            <consortium name="The Broad Institute Genome Sequencing Platform"/>
            <person name="Fischbach M."/>
            <person name="Ward D."/>
            <person name="Young S."/>
            <person name="Jaffe D."/>
            <person name="Gnerre S."/>
            <person name="Berlin A."/>
            <person name="Heiman D."/>
            <person name="Hepburn T."/>
            <person name="Sykes S."/>
            <person name="Alvarado L."/>
            <person name="Kodira C.D."/>
            <person name="Straight P."/>
            <person name="Clardy J."/>
            <person name="Hung D."/>
            <person name="Kolter R."/>
            <person name="Mekalanos J."/>
            <person name="Walker S."/>
            <person name="Walsh C.T."/>
            <person name="Lander E."/>
            <person name="Galagan J."/>
            <person name="Nusbaum C."/>
            <person name="Birren B."/>
        </authorList>
    </citation>
    <scope>NUCLEOTIDE SEQUENCE [LARGE SCALE GENOMIC DNA]</scope>
    <source>
        <strain evidence="2">ATCC 25486 / DSM 40338 / CBS 914.69 / JCM 4507 / NBRC 13074 / NRRL 2958 / 5647</strain>
    </source>
</reference>
<gene>
    <name evidence="1" type="ORF">SSDG_05419</name>
</gene>
<dbReference type="Proteomes" id="UP000002805">
    <property type="component" value="Chromosome"/>
</dbReference>
<keyword evidence="2" id="KW-1185">Reference proteome</keyword>
<dbReference type="HOGENOM" id="CLU_2221769_0_0_11"/>
<evidence type="ECO:0008006" key="3">
    <source>
        <dbReference type="Google" id="ProtNLM"/>
    </source>
</evidence>
<name>B5HJP7_STRE2</name>
<dbReference type="EMBL" id="CM000950">
    <property type="protein sequence ID" value="EDY67058.1"/>
    <property type="molecule type" value="Genomic_DNA"/>
</dbReference>
<protein>
    <recommendedName>
        <fullName evidence="3">YD repeat-containing protein</fullName>
    </recommendedName>
</protein>
<evidence type="ECO:0000313" key="1">
    <source>
        <dbReference type="EMBL" id="EDY67058.1"/>
    </source>
</evidence>